<accession>A0A1D3DQH6</accession>
<comment type="caution">
    <text evidence="2">The sequence shown here is derived from an EMBL/GenBank/DDBJ whole genome shotgun (WGS) entry which is preliminary data.</text>
</comment>
<keyword evidence="3" id="KW-1185">Reference proteome</keyword>
<evidence type="ECO:0000313" key="2">
    <source>
        <dbReference type="EMBL" id="OEJ94587.1"/>
    </source>
</evidence>
<dbReference type="EMBL" id="ASHX02000001">
    <property type="protein sequence ID" value="OEJ94587.1"/>
    <property type="molecule type" value="Genomic_DNA"/>
</dbReference>
<gene>
    <name evidence="2" type="ORF">J116_008980</name>
</gene>
<name>A0A1D3DQH6_9ACTN</name>
<feature type="compositionally biased region" description="Pro residues" evidence="1">
    <location>
        <begin position="12"/>
        <end position="25"/>
    </location>
</feature>
<proteinExistence type="predicted"/>
<organism evidence="2 3">
    <name type="scientific">Streptomyces thermolilacinus SPC6</name>
    <dbReference type="NCBI Taxonomy" id="1306406"/>
    <lineage>
        <taxon>Bacteria</taxon>
        <taxon>Bacillati</taxon>
        <taxon>Actinomycetota</taxon>
        <taxon>Actinomycetes</taxon>
        <taxon>Kitasatosporales</taxon>
        <taxon>Streptomycetaceae</taxon>
        <taxon>Streptomyces</taxon>
    </lineage>
</organism>
<feature type="region of interest" description="Disordered" evidence="1">
    <location>
        <begin position="162"/>
        <end position="258"/>
    </location>
</feature>
<dbReference type="AlphaFoldDB" id="A0A1D3DQH6"/>
<feature type="compositionally biased region" description="Low complexity" evidence="1">
    <location>
        <begin position="26"/>
        <end position="61"/>
    </location>
</feature>
<feature type="compositionally biased region" description="Basic and acidic residues" evidence="1">
    <location>
        <begin position="216"/>
        <end position="238"/>
    </location>
</feature>
<sequence length="258" mass="26162">MPDAVTPATARPAPPGPATPGPARPTGPGAATAHPSEGPPAATRSTAPARLGSAPAALGTTAGPGGRTTARPRRPRSTAAARPGRLRTASRGGPAVQPLRPPAGLTPARHSRPGVEPPATSSTGLPVHVRTLLAVAPAVAGAHAPRVRPYLGLCHRPPAGLVADRGPVPDPRALGDGLTGRPRAPARRPLRDGAPGRGGLPRRRRAARGTAPVLLHGDKVGGGRPENRYETHLWDDLGVKSTARTRTARPSPEAPARP</sequence>
<reference evidence="2 3" key="1">
    <citation type="journal article" date="2013" name="Genome Announc.">
        <title>Genome Sequence of Streptomyces violaceusniger Strain SPC6, a Halotolerant Streptomycete That Exhibits Rapid Growth and Development.</title>
        <authorList>
            <person name="Chen X."/>
            <person name="Zhang B."/>
            <person name="Zhang W."/>
            <person name="Wu X."/>
            <person name="Zhang M."/>
            <person name="Chen T."/>
            <person name="Liu G."/>
            <person name="Dyson P."/>
        </authorList>
    </citation>
    <scope>NUCLEOTIDE SEQUENCE [LARGE SCALE GENOMIC DNA]</scope>
    <source>
        <strain evidence="2 3">SPC6</strain>
    </source>
</reference>
<feature type="compositionally biased region" description="Low complexity" evidence="1">
    <location>
        <begin position="1"/>
        <end position="11"/>
    </location>
</feature>
<feature type="region of interest" description="Disordered" evidence="1">
    <location>
        <begin position="1"/>
        <end position="126"/>
    </location>
</feature>
<dbReference type="Proteomes" id="UP000095329">
    <property type="component" value="Unassembled WGS sequence"/>
</dbReference>
<protein>
    <submittedName>
        <fullName evidence="2">Uncharacterized protein</fullName>
    </submittedName>
</protein>
<evidence type="ECO:0000313" key="3">
    <source>
        <dbReference type="Proteomes" id="UP000095329"/>
    </source>
</evidence>
<dbReference type="STRING" id="1306406.J116_008980"/>
<evidence type="ECO:0000256" key="1">
    <source>
        <dbReference type="SAM" id="MobiDB-lite"/>
    </source>
</evidence>